<feature type="binding site" evidence="11">
    <location>
        <begin position="163"/>
        <end position="165"/>
    </location>
    <ligand>
        <name>NADP(+)</name>
        <dbReference type="ChEBI" id="CHEBI:58349"/>
    </ligand>
</feature>
<dbReference type="PRINTS" id="PR00085">
    <property type="entry name" value="THFDHDRGNASE"/>
</dbReference>
<keyword evidence="4 11" id="KW-0658">Purine biosynthesis</keyword>
<accession>A0ABP9KC65</accession>
<dbReference type="SUPFAM" id="SSF53223">
    <property type="entry name" value="Aminoacid dehydrogenase-like, N-terminal domain"/>
    <property type="match status" value="1"/>
</dbReference>
<evidence type="ECO:0000256" key="4">
    <source>
        <dbReference type="ARBA" id="ARBA00022755"/>
    </source>
</evidence>
<evidence type="ECO:0000256" key="6">
    <source>
        <dbReference type="ARBA" id="ARBA00022857"/>
    </source>
</evidence>
<dbReference type="Gene3D" id="3.40.50.10860">
    <property type="entry name" value="Leucine Dehydrogenase, chain A, domain 1"/>
    <property type="match status" value="1"/>
</dbReference>
<feature type="domain" description="Tetrahydrofolate dehydrogenase/cyclohydrolase catalytic" evidence="12">
    <location>
        <begin position="6"/>
        <end position="118"/>
    </location>
</feature>
<protein>
    <recommendedName>
        <fullName evidence="11">Bifunctional protein FolD</fullName>
    </recommendedName>
    <domain>
        <recommendedName>
            <fullName evidence="11">Methylenetetrahydrofolate dehydrogenase</fullName>
            <ecNumber evidence="11">1.5.1.5</ecNumber>
        </recommendedName>
    </domain>
    <domain>
        <recommendedName>
            <fullName evidence="11">Methenyltetrahydrofolate cyclohydrolase</fullName>
            <ecNumber evidence="11">3.5.4.9</ecNumber>
        </recommendedName>
    </domain>
</protein>
<keyword evidence="8 11" id="KW-0368">Histidine biosynthesis</keyword>
<evidence type="ECO:0000256" key="8">
    <source>
        <dbReference type="ARBA" id="ARBA00023102"/>
    </source>
</evidence>
<keyword evidence="10 11" id="KW-0511">Multifunctional enzyme</keyword>
<keyword evidence="5 11" id="KW-0378">Hydrolase</keyword>
<comment type="function">
    <text evidence="11">Catalyzes the oxidation of 5,10-methylenetetrahydrofolate to 5,10-methenyltetrahydrofolate and then the hydrolysis of 5,10-methenyltetrahydrofolate to 10-formyltetrahydrofolate.</text>
</comment>
<comment type="catalytic activity">
    <reaction evidence="11">
        <text>(6R)-5,10-methenyltetrahydrofolate + H2O = (6R)-10-formyltetrahydrofolate + H(+)</text>
        <dbReference type="Rhea" id="RHEA:23700"/>
        <dbReference type="ChEBI" id="CHEBI:15377"/>
        <dbReference type="ChEBI" id="CHEBI:15378"/>
        <dbReference type="ChEBI" id="CHEBI:57455"/>
        <dbReference type="ChEBI" id="CHEBI:195366"/>
        <dbReference type="EC" id="3.5.4.9"/>
    </reaction>
</comment>
<evidence type="ECO:0000256" key="11">
    <source>
        <dbReference type="HAMAP-Rule" id="MF_01576"/>
    </source>
</evidence>
<keyword evidence="9 11" id="KW-0486">Methionine biosynthesis</keyword>
<comment type="similarity">
    <text evidence="11">Belongs to the tetrahydrofolate dehydrogenase/cyclohydrolase family.</text>
</comment>
<reference evidence="15" key="1">
    <citation type="journal article" date="2019" name="Int. J. Syst. Evol. Microbiol.">
        <title>The Global Catalogue of Microorganisms (GCM) 10K type strain sequencing project: providing services to taxonomists for standard genome sequencing and annotation.</title>
        <authorList>
            <consortium name="The Broad Institute Genomics Platform"/>
            <consortium name="The Broad Institute Genome Sequencing Center for Infectious Disease"/>
            <person name="Wu L."/>
            <person name="Ma J."/>
        </authorList>
    </citation>
    <scope>NUCLEOTIDE SEQUENCE [LARGE SCALE GENOMIC DNA]</scope>
    <source>
        <strain evidence="15">JCM 18298</strain>
    </source>
</reference>
<evidence type="ECO:0000313" key="15">
    <source>
        <dbReference type="Proteomes" id="UP001500603"/>
    </source>
</evidence>
<sequence>MDTVSLSGKELAAAVNADTKLRAGALGDAPARLALVVANDDPASAWYVNSLRKAAERLGIVCETVDLGADADVAAIRAELTARSADTAIDAIMVQTPLPSGVTLEQVSPAIAAAKDVDGVSPLSLGLLAAGLPGFAPATAQAVVEVLTHHEIPLSGRHVAVVGRSNVVGKPLAQLLLAQNATVTVCHSRTVDLPAVTAAADVVVAAVGRIGLVTGEHVREGAVVVDVGTNESADGGIVGDVDADSVRGKASALTPVPGGIGPVTTALLMRHVIEAAENRRSV</sequence>
<keyword evidence="15" id="KW-1185">Reference proteome</keyword>
<dbReference type="EC" id="3.5.4.9" evidence="11"/>
<feature type="domain" description="Tetrahydrofolate dehydrogenase/cyclohydrolase NAD(P)-binding" evidence="13">
    <location>
        <begin position="137"/>
        <end position="279"/>
    </location>
</feature>
<evidence type="ECO:0000256" key="10">
    <source>
        <dbReference type="ARBA" id="ARBA00023268"/>
    </source>
</evidence>
<dbReference type="RefSeq" id="WP_345495623.1">
    <property type="nucleotide sequence ID" value="NZ_BAABJM010000002.1"/>
</dbReference>
<dbReference type="InterPro" id="IPR036291">
    <property type="entry name" value="NAD(P)-bd_dom_sf"/>
</dbReference>
<dbReference type="InterPro" id="IPR020631">
    <property type="entry name" value="THF_DH/CycHdrlase_NAD-bd_dom"/>
</dbReference>
<name>A0ABP9KC65_9NOCA</name>
<dbReference type="PANTHER" id="PTHR48099:SF5">
    <property type="entry name" value="C-1-TETRAHYDROFOLATE SYNTHASE, CYTOPLASMIC"/>
    <property type="match status" value="1"/>
</dbReference>
<dbReference type="SUPFAM" id="SSF51735">
    <property type="entry name" value="NAD(P)-binding Rossmann-fold domains"/>
    <property type="match status" value="1"/>
</dbReference>
<keyword evidence="6 11" id="KW-0521">NADP</keyword>
<comment type="caution">
    <text evidence="11">Lacks conserved residue(s) required for the propagation of feature annotation.</text>
</comment>
<dbReference type="Pfam" id="PF00763">
    <property type="entry name" value="THF_DHG_CYH"/>
    <property type="match status" value="1"/>
</dbReference>
<comment type="catalytic activity">
    <reaction evidence="11">
        <text>(6R)-5,10-methylene-5,6,7,8-tetrahydrofolate + NADP(+) = (6R)-5,10-methenyltetrahydrofolate + NADPH</text>
        <dbReference type="Rhea" id="RHEA:22812"/>
        <dbReference type="ChEBI" id="CHEBI:15636"/>
        <dbReference type="ChEBI" id="CHEBI:57455"/>
        <dbReference type="ChEBI" id="CHEBI:57783"/>
        <dbReference type="ChEBI" id="CHEBI:58349"/>
        <dbReference type="EC" id="1.5.1.5"/>
    </reaction>
</comment>
<evidence type="ECO:0000256" key="9">
    <source>
        <dbReference type="ARBA" id="ARBA00023167"/>
    </source>
</evidence>
<organism evidence="14 15">
    <name type="scientific">Nocardia callitridis</name>
    <dbReference type="NCBI Taxonomy" id="648753"/>
    <lineage>
        <taxon>Bacteria</taxon>
        <taxon>Bacillati</taxon>
        <taxon>Actinomycetota</taxon>
        <taxon>Actinomycetes</taxon>
        <taxon>Mycobacteriales</taxon>
        <taxon>Nocardiaceae</taxon>
        <taxon>Nocardia</taxon>
    </lineage>
</organism>
<keyword evidence="3 11" id="KW-0028">Amino-acid biosynthesis</keyword>
<dbReference type="Gene3D" id="3.40.50.720">
    <property type="entry name" value="NAD(P)-binding Rossmann-like Domain"/>
    <property type="match status" value="1"/>
</dbReference>
<keyword evidence="7 11" id="KW-0560">Oxidoreductase</keyword>
<comment type="pathway">
    <text evidence="1 11">One-carbon metabolism; tetrahydrofolate interconversion.</text>
</comment>
<dbReference type="PANTHER" id="PTHR48099">
    <property type="entry name" value="C-1-TETRAHYDROFOLATE SYNTHASE, CYTOPLASMIC-RELATED"/>
    <property type="match status" value="1"/>
</dbReference>
<evidence type="ECO:0000313" key="14">
    <source>
        <dbReference type="EMBL" id="GAA5053177.1"/>
    </source>
</evidence>
<gene>
    <name evidence="11" type="primary">folD</name>
    <name evidence="14" type="ORF">GCM10023318_26740</name>
</gene>
<dbReference type="Pfam" id="PF02882">
    <property type="entry name" value="THF_DHG_CYH_C"/>
    <property type="match status" value="1"/>
</dbReference>
<evidence type="ECO:0000256" key="1">
    <source>
        <dbReference type="ARBA" id="ARBA00004777"/>
    </source>
</evidence>
<dbReference type="EC" id="1.5.1.5" evidence="11"/>
<dbReference type="CDD" id="cd01080">
    <property type="entry name" value="NAD_bind_m-THF_DH_Cyclohyd"/>
    <property type="match status" value="1"/>
</dbReference>
<feature type="binding site" evidence="11">
    <location>
        <position position="229"/>
    </location>
    <ligand>
        <name>NADP(+)</name>
        <dbReference type="ChEBI" id="CHEBI:58349"/>
    </ligand>
</feature>
<dbReference type="InterPro" id="IPR046346">
    <property type="entry name" value="Aminoacid_DH-like_N_sf"/>
</dbReference>
<keyword evidence="2 11" id="KW-0554">One-carbon metabolism</keyword>
<evidence type="ECO:0000259" key="13">
    <source>
        <dbReference type="Pfam" id="PF02882"/>
    </source>
</evidence>
<dbReference type="Proteomes" id="UP001500603">
    <property type="component" value="Unassembled WGS sequence"/>
</dbReference>
<dbReference type="InterPro" id="IPR000672">
    <property type="entry name" value="THF_DH/CycHdrlase"/>
</dbReference>
<evidence type="ECO:0000256" key="2">
    <source>
        <dbReference type="ARBA" id="ARBA00022563"/>
    </source>
</evidence>
<comment type="caution">
    <text evidence="14">The sequence shown here is derived from an EMBL/GenBank/DDBJ whole genome shotgun (WGS) entry which is preliminary data.</text>
</comment>
<comment type="subunit">
    <text evidence="11">Homodimer.</text>
</comment>
<dbReference type="InterPro" id="IPR020630">
    <property type="entry name" value="THF_DH/CycHdrlase_cat_dom"/>
</dbReference>
<dbReference type="EMBL" id="BAABJM010000002">
    <property type="protein sequence ID" value="GAA5053177.1"/>
    <property type="molecule type" value="Genomic_DNA"/>
</dbReference>
<dbReference type="HAMAP" id="MF_01576">
    <property type="entry name" value="THF_DHG_CYH"/>
    <property type="match status" value="1"/>
</dbReference>
<evidence type="ECO:0000256" key="3">
    <source>
        <dbReference type="ARBA" id="ARBA00022605"/>
    </source>
</evidence>
<proteinExistence type="inferred from homology"/>
<evidence type="ECO:0000256" key="5">
    <source>
        <dbReference type="ARBA" id="ARBA00022801"/>
    </source>
</evidence>
<evidence type="ECO:0000256" key="7">
    <source>
        <dbReference type="ARBA" id="ARBA00023002"/>
    </source>
</evidence>
<evidence type="ECO:0000259" key="12">
    <source>
        <dbReference type="Pfam" id="PF00763"/>
    </source>
</evidence>